<dbReference type="EMBL" id="QYBB01000007">
    <property type="protein sequence ID" value="RYC32519.1"/>
    <property type="molecule type" value="Genomic_DNA"/>
</dbReference>
<protein>
    <submittedName>
        <fullName evidence="1">Helix-hairpin-helix domain-containing protein</fullName>
    </submittedName>
</protein>
<name>A0A4Q2U753_9HYPH</name>
<reference evidence="1 2" key="2">
    <citation type="submission" date="2019-02" db="EMBL/GenBank/DDBJ databases">
        <title>'Lichenibacterium ramalinii' gen. nov. sp. nov., 'Lichenibacterium minor' gen. nov. sp. nov.</title>
        <authorList>
            <person name="Pankratov T."/>
        </authorList>
    </citation>
    <scope>NUCLEOTIDE SEQUENCE [LARGE SCALE GENOMIC DNA]</scope>
    <source>
        <strain evidence="1 2">RmlP026</strain>
    </source>
</reference>
<dbReference type="AlphaFoldDB" id="A0A4Q2U753"/>
<reference evidence="1 2" key="1">
    <citation type="submission" date="2018-12" db="EMBL/GenBank/DDBJ databases">
        <authorList>
            <person name="Grouzdev D.S."/>
            <person name="Krutkina M.S."/>
        </authorList>
    </citation>
    <scope>NUCLEOTIDE SEQUENCE [LARGE SCALE GENOMIC DNA]</scope>
    <source>
        <strain evidence="1 2">RmlP026</strain>
    </source>
</reference>
<dbReference type="SUPFAM" id="SSF81585">
    <property type="entry name" value="PsbU/PolX domain-like"/>
    <property type="match status" value="1"/>
</dbReference>
<dbReference type="Proteomes" id="UP000290759">
    <property type="component" value="Unassembled WGS sequence"/>
</dbReference>
<keyword evidence="2" id="KW-1185">Reference proteome</keyword>
<evidence type="ECO:0000313" key="2">
    <source>
        <dbReference type="Proteomes" id="UP000290759"/>
    </source>
</evidence>
<evidence type="ECO:0000313" key="1">
    <source>
        <dbReference type="EMBL" id="RYC32519.1"/>
    </source>
</evidence>
<dbReference type="Pfam" id="PF12836">
    <property type="entry name" value="HHH_3"/>
    <property type="match status" value="1"/>
</dbReference>
<dbReference type="OrthoDB" id="8020568at2"/>
<accession>A0A4Q2U753</accession>
<proteinExistence type="predicted"/>
<sequence>MTPSPAVAAAPAPAKPAPVVVASAEADTQPTADAAGKGGVNLNSASVDVLNHLGGGHIGQTIVKHRPYSSVEDLVRKRVVRRSVYEQIKDQVAAQ</sequence>
<organism evidence="1 2">
    <name type="scientific">Lichenibacterium minor</name>
    <dbReference type="NCBI Taxonomy" id="2316528"/>
    <lineage>
        <taxon>Bacteria</taxon>
        <taxon>Pseudomonadati</taxon>
        <taxon>Pseudomonadota</taxon>
        <taxon>Alphaproteobacteria</taxon>
        <taxon>Hyphomicrobiales</taxon>
        <taxon>Lichenihabitantaceae</taxon>
        <taxon>Lichenibacterium</taxon>
    </lineage>
</organism>
<comment type="caution">
    <text evidence="1">The sequence shown here is derived from an EMBL/GenBank/DDBJ whole genome shotgun (WGS) entry which is preliminary data.</text>
</comment>
<gene>
    <name evidence="1" type="ORF">D3273_08545</name>
</gene>
<dbReference type="Gene3D" id="1.10.150.320">
    <property type="entry name" value="Photosystem II 12 kDa extrinsic protein"/>
    <property type="match status" value="1"/>
</dbReference>